<feature type="transmembrane region" description="Helical" evidence="11">
    <location>
        <begin position="412"/>
        <end position="431"/>
    </location>
</feature>
<evidence type="ECO:0000256" key="7">
    <source>
        <dbReference type="ARBA" id="ARBA00022840"/>
    </source>
</evidence>
<accession>A0A7W8KI07</accession>
<evidence type="ECO:0000313" key="14">
    <source>
        <dbReference type="EMBL" id="MBB5378505.1"/>
    </source>
</evidence>
<reference evidence="14 15" key="3">
    <citation type="submission" date="2020-08" db="EMBL/GenBank/DDBJ databases">
        <title>Genomic Encyclopedia of Type Strains, Phase IV (KMG-IV): sequencing the most valuable type-strain genomes for metagenomic binning, comparative biology and taxonomic classification.</title>
        <authorList>
            <person name="Goeker M."/>
        </authorList>
    </citation>
    <scope>NUCLEOTIDE SEQUENCE [LARGE SCALE GENOMIC DNA]</scope>
    <source>
        <strain evidence="14 15">DSM 27521</strain>
    </source>
</reference>
<evidence type="ECO:0000256" key="5">
    <source>
        <dbReference type="ARBA" id="ARBA00022723"/>
    </source>
</evidence>
<keyword evidence="7 11" id="KW-0067">ATP-binding</keyword>
<dbReference type="SFLD" id="SFLDS00003">
    <property type="entry name" value="Haloacid_Dehalogenase"/>
    <property type="match status" value="1"/>
</dbReference>
<dbReference type="InterPro" id="IPR036163">
    <property type="entry name" value="HMA_dom_sf"/>
</dbReference>
<dbReference type="InterPro" id="IPR027256">
    <property type="entry name" value="P-typ_ATPase_IB"/>
</dbReference>
<dbReference type="InterPro" id="IPR059000">
    <property type="entry name" value="ATPase_P-type_domA"/>
</dbReference>
<dbReference type="PROSITE" id="PS00154">
    <property type="entry name" value="ATPASE_E1_E2"/>
    <property type="match status" value="1"/>
</dbReference>
<name>A0A7W8KI07_9DEIO</name>
<feature type="transmembrane region" description="Helical" evidence="11">
    <location>
        <begin position="228"/>
        <end position="251"/>
    </location>
</feature>
<dbReference type="Proteomes" id="UP000619376">
    <property type="component" value="Unassembled WGS sequence"/>
</dbReference>
<evidence type="ECO:0000256" key="9">
    <source>
        <dbReference type="ARBA" id="ARBA00022989"/>
    </source>
</evidence>
<keyword evidence="3 11" id="KW-1003">Cell membrane</keyword>
<comment type="similarity">
    <text evidence="2 11">Belongs to the cation transport ATPase (P-type) (TC 3.A.3) family. Type IB subfamily.</text>
</comment>
<keyword evidence="4 11" id="KW-0812">Transmembrane</keyword>
<evidence type="ECO:0000256" key="11">
    <source>
        <dbReference type="RuleBase" id="RU362081"/>
    </source>
</evidence>
<evidence type="ECO:0000256" key="8">
    <source>
        <dbReference type="ARBA" id="ARBA00022967"/>
    </source>
</evidence>
<evidence type="ECO:0000256" key="10">
    <source>
        <dbReference type="ARBA" id="ARBA00023136"/>
    </source>
</evidence>
<evidence type="ECO:0000313" key="16">
    <source>
        <dbReference type="Proteomes" id="UP000619376"/>
    </source>
</evidence>
<keyword evidence="8" id="KW-1278">Translocase</keyword>
<dbReference type="EMBL" id="JACHFK010000013">
    <property type="protein sequence ID" value="MBB5378505.1"/>
    <property type="molecule type" value="Genomic_DNA"/>
</dbReference>
<dbReference type="SUPFAM" id="SSF81665">
    <property type="entry name" value="Calcium ATPase, transmembrane domain M"/>
    <property type="match status" value="1"/>
</dbReference>
<dbReference type="Pfam" id="PF00122">
    <property type="entry name" value="E1-E2_ATPase"/>
    <property type="match status" value="1"/>
</dbReference>
<dbReference type="SUPFAM" id="SSF56784">
    <property type="entry name" value="HAD-like"/>
    <property type="match status" value="1"/>
</dbReference>
<feature type="transmembrane region" description="Helical" evidence="11">
    <location>
        <begin position="437"/>
        <end position="458"/>
    </location>
</feature>
<dbReference type="RefSeq" id="WP_184115047.1">
    <property type="nucleotide sequence ID" value="NZ_BNAJ01000012.1"/>
</dbReference>
<evidence type="ECO:0000256" key="3">
    <source>
        <dbReference type="ARBA" id="ARBA00022475"/>
    </source>
</evidence>
<proteinExistence type="inferred from homology"/>
<dbReference type="InterPro" id="IPR018303">
    <property type="entry name" value="ATPase_P-typ_P_site"/>
</dbReference>
<evidence type="ECO:0000256" key="1">
    <source>
        <dbReference type="ARBA" id="ARBA00004651"/>
    </source>
</evidence>
<dbReference type="InterPro" id="IPR036412">
    <property type="entry name" value="HAD-like_sf"/>
</dbReference>
<dbReference type="GO" id="GO:0005524">
    <property type="term" value="F:ATP binding"/>
    <property type="evidence" value="ECO:0007669"/>
    <property type="project" value="UniProtKB-UniRule"/>
</dbReference>
<dbReference type="Gene3D" id="3.30.70.100">
    <property type="match status" value="1"/>
</dbReference>
<evidence type="ECO:0000256" key="6">
    <source>
        <dbReference type="ARBA" id="ARBA00022741"/>
    </source>
</evidence>
<reference evidence="16" key="2">
    <citation type="journal article" date="2019" name="Int. J. Syst. Evol. Microbiol.">
        <title>The Global Catalogue of Microorganisms (GCM) 10K type strain sequencing project: providing services to taxonomists for standard genome sequencing and annotation.</title>
        <authorList>
            <consortium name="The Broad Institute Genomics Platform"/>
            <consortium name="The Broad Institute Genome Sequencing Center for Infectious Disease"/>
            <person name="Wu L."/>
            <person name="Ma J."/>
        </authorList>
    </citation>
    <scope>NUCLEOTIDE SEQUENCE [LARGE SCALE GENOMIC DNA]</scope>
    <source>
        <strain evidence="16">CGMCC 1.18437</strain>
    </source>
</reference>
<dbReference type="CDD" id="cd02094">
    <property type="entry name" value="P-type_ATPase_Cu-like"/>
    <property type="match status" value="1"/>
</dbReference>
<evidence type="ECO:0000313" key="15">
    <source>
        <dbReference type="Proteomes" id="UP000539473"/>
    </source>
</evidence>
<reference evidence="13" key="1">
    <citation type="journal article" date="2014" name="Int. J. Syst. Evol. Microbiol.">
        <title>Complete genome of a new Firmicutes species belonging to the dominant human colonic microbiota ('Ruminococcus bicirculans') reveals two chromosomes and a selective capacity to utilize plant glucans.</title>
        <authorList>
            <consortium name="NISC Comparative Sequencing Program"/>
            <person name="Wegmann U."/>
            <person name="Louis P."/>
            <person name="Goesmann A."/>
            <person name="Henrissat B."/>
            <person name="Duncan S.H."/>
            <person name="Flint H.J."/>
        </authorList>
    </citation>
    <scope>NUCLEOTIDE SEQUENCE</scope>
    <source>
        <strain evidence="13">CGMCC 1.18437</strain>
    </source>
</reference>
<evidence type="ECO:0000256" key="2">
    <source>
        <dbReference type="ARBA" id="ARBA00006024"/>
    </source>
</evidence>
<gene>
    <name evidence="13" type="ORF">GCM10017781_38060</name>
    <name evidence="14" type="ORF">HNQ07_004012</name>
</gene>
<dbReference type="SFLD" id="SFLDF00027">
    <property type="entry name" value="p-type_atpase"/>
    <property type="match status" value="1"/>
</dbReference>
<feature type="transmembrane region" description="Helical" evidence="11">
    <location>
        <begin position="781"/>
        <end position="800"/>
    </location>
</feature>
<dbReference type="InterPro" id="IPR044492">
    <property type="entry name" value="P_typ_ATPase_HD_dom"/>
</dbReference>
<dbReference type="SUPFAM" id="SSF81653">
    <property type="entry name" value="Calcium ATPase, transduction domain A"/>
    <property type="match status" value="1"/>
</dbReference>
<dbReference type="GO" id="GO:0016887">
    <property type="term" value="F:ATP hydrolysis activity"/>
    <property type="evidence" value="ECO:0007669"/>
    <property type="project" value="InterPro"/>
</dbReference>
<dbReference type="GO" id="GO:0005507">
    <property type="term" value="F:copper ion binding"/>
    <property type="evidence" value="ECO:0007669"/>
    <property type="project" value="TreeGrafter"/>
</dbReference>
<dbReference type="GO" id="GO:0055070">
    <property type="term" value="P:copper ion homeostasis"/>
    <property type="evidence" value="ECO:0007669"/>
    <property type="project" value="TreeGrafter"/>
</dbReference>
<dbReference type="NCBIfam" id="TIGR01494">
    <property type="entry name" value="ATPase_P-type"/>
    <property type="match status" value="1"/>
</dbReference>
<dbReference type="InterPro" id="IPR023298">
    <property type="entry name" value="ATPase_P-typ_TM_dom_sf"/>
</dbReference>
<dbReference type="PRINTS" id="PR00119">
    <property type="entry name" value="CATATPASE"/>
</dbReference>
<evidence type="ECO:0000259" key="12">
    <source>
        <dbReference type="PROSITE" id="PS50846"/>
    </source>
</evidence>
<dbReference type="NCBIfam" id="TIGR01525">
    <property type="entry name" value="ATPase-IB_hvy"/>
    <property type="match status" value="1"/>
</dbReference>
<organism evidence="14 15">
    <name type="scientific">Deinococcus metalli</name>
    <dbReference type="NCBI Taxonomy" id="1141878"/>
    <lineage>
        <taxon>Bacteria</taxon>
        <taxon>Thermotogati</taxon>
        <taxon>Deinococcota</taxon>
        <taxon>Deinococci</taxon>
        <taxon>Deinococcales</taxon>
        <taxon>Deinococcaceae</taxon>
        <taxon>Deinococcus</taxon>
    </lineage>
</organism>
<dbReference type="Gene3D" id="3.40.50.1000">
    <property type="entry name" value="HAD superfamily/HAD-like"/>
    <property type="match status" value="1"/>
</dbReference>
<dbReference type="InterPro" id="IPR008250">
    <property type="entry name" value="ATPase_P-typ_transduc_dom_A_sf"/>
</dbReference>
<evidence type="ECO:0000256" key="4">
    <source>
        <dbReference type="ARBA" id="ARBA00022692"/>
    </source>
</evidence>
<dbReference type="InterPro" id="IPR006121">
    <property type="entry name" value="HMA_dom"/>
</dbReference>
<keyword evidence="6 11" id="KW-0547">Nucleotide-binding</keyword>
<dbReference type="Proteomes" id="UP000539473">
    <property type="component" value="Unassembled WGS sequence"/>
</dbReference>
<dbReference type="SUPFAM" id="SSF55008">
    <property type="entry name" value="HMA, heavy metal-associated domain"/>
    <property type="match status" value="1"/>
</dbReference>
<dbReference type="PANTHER" id="PTHR43520:SF8">
    <property type="entry name" value="P-TYPE CU(+) TRANSPORTER"/>
    <property type="match status" value="1"/>
</dbReference>
<keyword evidence="5 11" id="KW-0479">Metal-binding</keyword>
<reference evidence="13" key="4">
    <citation type="submission" date="2024-05" db="EMBL/GenBank/DDBJ databases">
        <authorList>
            <person name="Sun Q."/>
            <person name="Zhou Y."/>
        </authorList>
    </citation>
    <scope>NUCLEOTIDE SEQUENCE</scope>
    <source>
        <strain evidence="13">CGMCC 1.18437</strain>
    </source>
</reference>
<keyword evidence="10 11" id="KW-0472">Membrane</keyword>
<dbReference type="AlphaFoldDB" id="A0A7W8KI07"/>
<feature type="transmembrane region" description="Helical" evidence="11">
    <location>
        <begin position="257"/>
        <end position="275"/>
    </location>
</feature>
<dbReference type="EMBL" id="BNAJ01000012">
    <property type="protein sequence ID" value="GHF58194.1"/>
    <property type="molecule type" value="Genomic_DNA"/>
</dbReference>
<dbReference type="PANTHER" id="PTHR43520">
    <property type="entry name" value="ATP7, ISOFORM B"/>
    <property type="match status" value="1"/>
</dbReference>
<dbReference type="InterPro" id="IPR001757">
    <property type="entry name" value="P_typ_ATPase"/>
</dbReference>
<dbReference type="GO" id="GO:0005886">
    <property type="term" value="C:plasma membrane"/>
    <property type="evidence" value="ECO:0007669"/>
    <property type="project" value="UniProtKB-SubCell"/>
</dbReference>
<dbReference type="PROSITE" id="PS50846">
    <property type="entry name" value="HMA_2"/>
    <property type="match status" value="1"/>
</dbReference>
<feature type="transmembrane region" description="Helical" evidence="11">
    <location>
        <begin position="164"/>
        <end position="184"/>
    </location>
</feature>
<dbReference type="PRINTS" id="PR00943">
    <property type="entry name" value="CUATPASE"/>
</dbReference>
<dbReference type="Pfam" id="PF00702">
    <property type="entry name" value="Hydrolase"/>
    <property type="match status" value="1"/>
</dbReference>
<dbReference type="Gene3D" id="3.40.1110.10">
    <property type="entry name" value="Calcium-transporting ATPase, cytoplasmic domain N"/>
    <property type="match status" value="1"/>
</dbReference>
<dbReference type="InterPro" id="IPR023214">
    <property type="entry name" value="HAD_sf"/>
</dbReference>
<comment type="subcellular location">
    <subcellularLocation>
        <location evidence="1">Cell membrane</location>
        <topology evidence="1">Multi-pass membrane protein</topology>
    </subcellularLocation>
</comment>
<feature type="transmembrane region" description="Helical" evidence="11">
    <location>
        <begin position="751"/>
        <end position="775"/>
    </location>
</feature>
<evidence type="ECO:0000313" key="13">
    <source>
        <dbReference type="EMBL" id="GHF58194.1"/>
    </source>
</evidence>
<feature type="transmembrane region" description="Helical" evidence="11">
    <location>
        <begin position="196"/>
        <end position="216"/>
    </location>
</feature>
<dbReference type="InterPro" id="IPR023299">
    <property type="entry name" value="ATPase_P-typ_cyto_dom_N"/>
</dbReference>
<sequence>MTRSHEGHHPVVLEAAVSVLEVSFRNCHDSSELADLEQRLARVDGVQSVHIDRTRAVAHLTYYPATVTGDDVRRRLHDAGYDCACEDCAPSSVQPGHPSLGHEHGVVPAAHSTHGHASTAASAHDHAAMTGDHAAMDHSAHADMGHGEHAGHGAHMVNDMLRRFVISAALTVPLVLYSPIGASLGFTAMPPFGLSMAWFGLLLATPVVWWGGWPFISAAWRALRQREANMMTLIATGILVSWLFSVYSTLALGGTEVFFEAAAMLTTLSLLGHWLEMRSRFATGRAVEALLKLAPATARVVRGGQETEVPLDQVVVGDELAVRPGDRVPVDGEVLTGSSYVDESMITGEPVPVAKTAGVHVTGGTVNQTGAFTFRATAVGSDTALSRIVQLVQNAQASKAPAQQLADTAGKYLVFVALGSGLIAFLVWMLLGQDVVFALTAAVSAIVIACPDAMALATPTAITVGVGKAAREGVLFKNAGALEATAAVDTVVFDKTGTLTEGKPAVTDVVLAPGTDEADLLRLAASADSPSQHPLAEAIVAGARARGLVFPKPDAFDSVPGHGVVATVTGRRVLLGNVKLMSREGVDVAALIGQAQRLAGDGKTAMYVAGGGRALGVIAVADTVRETARQAVRALHDAGVRTVMLTGDNQRTAGAVARDLGIDTVVADVLPEDKARQVQALQAQGRKVAMVGDGVNDAPALAQAEVGIAIGAGTDVAVETADVILVRNDPAAVAGAIVLARRVETKIRQNLFWAAAYNVLAIPLAAGVLFPGYGLLLRPEWAALLMSASTVIVSVNALLLNRSATNRVPRPRHAPHAPPDVHA</sequence>
<feature type="domain" description="HMA" evidence="12">
    <location>
        <begin position="18"/>
        <end position="84"/>
    </location>
</feature>
<protein>
    <submittedName>
        <fullName evidence="13">Copper-translocating P-type ATPase</fullName>
    </submittedName>
    <submittedName>
        <fullName evidence="14">Cu2+-exporting ATPase</fullName>
    </submittedName>
</protein>
<dbReference type="SFLD" id="SFLDG00002">
    <property type="entry name" value="C1.7:_P-type_atpase_like"/>
    <property type="match status" value="1"/>
</dbReference>
<keyword evidence="16" id="KW-1185">Reference proteome</keyword>
<dbReference type="Gene3D" id="2.70.150.10">
    <property type="entry name" value="Calcium-transporting ATPase, cytoplasmic transduction domain A"/>
    <property type="match status" value="1"/>
</dbReference>
<keyword evidence="9 11" id="KW-1133">Transmembrane helix</keyword>
<dbReference type="FunFam" id="2.70.150.10:FF:000020">
    <property type="entry name" value="Copper-exporting P-type ATPase A"/>
    <property type="match status" value="1"/>
</dbReference>
<dbReference type="NCBIfam" id="TIGR01511">
    <property type="entry name" value="ATPase-IB1_Cu"/>
    <property type="match status" value="1"/>
</dbReference>
<comment type="caution">
    <text evidence="14">The sequence shown here is derived from an EMBL/GenBank/DDBJ whole genome shotgun (WGS) entry which is preliminary data.</text>
</comment>
<dbReference type="GO" id="GO:0043682">
    <property type="term" value="F:P-type divalent copper transporter activity"/>
    <property type="evidence" value="ECO:0007669"/>
    <property type="project" value="TreeGrafter"/>
</dbReference>